<evidence type="ECO:0000256" key="3">
    <source>
        <dbReference type="ARBA" id="ARBA00023326"/>
    </source>
</evidence>
<evidence type="ECO:0000313" key="5">
    <source>
        <dbReference type="EMBL" id="QQZ02673.1"/>
    </source>
</evidence>
<dbReference type="InterPro" id="IPR001000">
    <property type="entry name" value="GH10_dom"/>
</dbReference>
<feature type="domain" description="GH10" evidence="4">
    <location>
        <begin position="92"/>
        <end position="391"/>
    </location>
</feature>
<dbReference type="SUPFAM" id="SSF51445">
    <property type="entry name" value="(Trans)glycosidases"/>
    <property type="match status" value="1"/>
</dbReference>
<evidence type="ECO:0000259" key="4">
    <source>
        <dbReference type="PROSITE" id="PS51760"/>
    </source>
</evidence>
<dbReference type="SMART" id="SM00633">
    <property type="entry name" value="Glyco_10"/>
    <property type="match status" value="1"/>
</dbReference>
<keyword evidence="5" id="KW-0326">Glycosidase</keyword>
<organism evidence="5">
    <name type="scientific">uncultured microorganism</name>
    <dbReference type="NCBI Taxonomy" id="358574"/>
    <lineage>
        <taxon>unclassified sequences</taxon>
        <taxon>environmental samples</taxon>
    </lineage>
</organism>
<accession>A0A7U1BNB4</accession>
<dbReference type="InterPro" id="IPR017853">
    <property type="entry name" value="GH"/>
</dbReference>
<dbReference type="InterPro" id="IPR044846">
    <property type="entry name" value="GH10"/>
</dbReference>
<sequence>MSRQPVAIFTTILVGLFAAGSVRAGIPAEFRKLWDDPAVTARIEQDTERYRKADAVIHVVDAQGQPIRDARVRAEQQTHEFLFGCNLFVLGQLDTPELNAKYEKAFTRIFNFATLPFYWGDLEPEQGKPRFADGSSTIWRRPPPDLLLQWCKAHDVTAKGHALLYAKNMFMPEWTVRDDPIAFMEQARKHMAELAERYGREIAVWDVINEEIPRVANLHEWHAVPDDYSLQCFREANRLFPNDVKLLINDGASQTHVTTDLCEANVKKLLDAGLRVDGIGIQFHTYGSSFVNGKVYPPEQLLSTYDRLGQLGPMLYITEITIPGTGEGGPEQQAAAVANLYRLWFSTPKMAGVTWWNLGDGTAYGNENNALGGLVDKNMDAKPAYEALDRLINHEWKTNAKGATGTGGNFTFRGFKGGYRVTVEVPGKTQTFTIDVTDKMQPCKLELDAR</sequence>
<keyword evidence="3" id="KW-0624">Polysaccharide degradation</keyword>
<keyword evidence="5" id="KW-0858">Xylan degradation</keyword>
<dbReference type="Pfam" id="PF00331">
    <property type="entry name" value="Glyco_hydro_10"/>
    <property type="match status" value="1"/>
</dbReference>
<proteinExistence type="predicted"/>
<dbReference type="AlphaFoldDB" id="A0A7U1BNB4"/>
<evidence type="ECO:0000256" key="1">
    <source>
        <dbReference type="ARBA" id="ARBA00022801"/>
    </source>
</evidence>
<keyword evidence="2" id="KW-0119">Carbohydrate metabolism</keyword>
<protein>
    <submittedName>
        <fullName evidence="5">1,4-beta-xylanase</fullName>
    </submittedName>
</protein>
<dbReference type="PROSITE" id="PS51760">
    <property type="entry name" value="GH10_2"/>
    <property type="match status" value="1"/>
</dbReference>
<dbReference type="EMBL" id="MW124415">
    <property type="protein sequence ID" value="QQZ02673.1"/>
    <property type="molecule type" value="Genomic_DNA"/>
</dbReference>
<dbReference type="Gene3D" id="3.20.20.80">
    <property type="entry name" value="Glycosidases"/>
    <property type="match status" value="1"/>
</dbReference>
<dbReference type="PANTHER" id="PTHR31490:SF1">
    <property type="entry name" value="ENDO-1,4-BETA-XYLANASE 1"/>
    <property type="match status" value="1"/>
</dbReference>
<reference evidence="5" key="1">
    <citation type="journal article" date="2021" name="AMB Express">
        <title>Characterization of efficient xylanases from industrial-scale pulp and paper wastewater treatment microbiota.</title>
        <authorList>
            <person name="Wang J."/>
            <person name="Liang J."/>
            <person name="Li Y."/>
            <person name="Tian L."/>
            <person name="Wei Y."/>
        </authorList>
    </citation>
    <scope>NUCLEOTIDE SEQUENCE</scope>
</reference>
<dbReference type="GO" id="GO:0045493">
    <property type="term" value="P:xylan catabolic process"/>
    <property type="evidence" value="ECO:0007669"/>
    <property type="project" value="UniProtKB-KW"/>
</dbReference>
<keyword evidence="1 5" id="KW-0378">Hydrolase</keyword>
<name>A0A7U1BNB4_9ZZZZ</name>
<evidence type="ECO:0000256" key="2">
    <source>
        <dbReference type="ARBA" id="ARBA00023277"/>
    </source>
</evidence>
<dbReference type="GO" id="GO:0004553">
    <property type="term" value="F:hydrolase activity, hydrolyzing O-glycosyl compounds"/>
    <property type="evidence" value="ECO:0007669"/>
    <property type="project" value="InterPro"/>
</dbReference>
<dbReference type="PANTHER" id="PTHR31490">
    <property type="entry name" value="GLYCOSYL HYDROLASE"/>
    <property type="match status" value="1"/>
</dbReference>